<organism evidence="1">
    <name type="scientific">hydrothermal vent metagenome</name>
    <dbReference type="NCBI Taxonomy" id="652676"/>
    <lineage>
        <taxon>unclassified sequences</taxon>
        <taxon>metagenomes</taxon>
        <taxon>ecological metagenomes</taxon>
    </lineage>
</organism>
<dbReference type="Gene3D" id="1.10.1510.10">
    <property type="entry name" value="Uncharacterised protein YqeY/AIM41 PF09424, N-terminal domain"/>
    <property type="match status" value="1"/>
</dbReference>
<proteinExistence type="predicted"/>
<dbReference type="PANTHER" id="PTHR28055">
    <property type="entry name" value="ALTERED INHERITANCE OF MITOCHONDRIA PROTEIN 41, MITOCHONDRIAL"/>
    <property type="match status" value="1"/>
</dbReference>
<dbReference type="EMBL" id="CZRL01000001">
    <property type="protein sequence ID" value="CUS49652.1"/>
    <property type="molecule type" value="Genomic_DNA"/>
</dbReference>
<dbReference type="InterPro" id="IPR042184">
    <property type="entry name" value="YqeY/Aim41_N"/>
</dbReference>
<name>A0A160TSL3_9ZZZZ</name>
<accession>A0A160TSL3</accession>
<dbReference type="InterPro" id="IPR023168">
    <property type="entry name" value="GatB_Yqey_C_2"/>
</dbReference>
<dbReference type="InterPro" id="IPR019004">
    <property type="entry name" value="YqeY/Aim41"/>
</dbReference>
<dbReference type="SUPFAM" id="SSF89095">
    <property type="entry name" value="GatB/YqeY motif"/>
    <property type="match status" value="1"/>
</dbReference>
<dbReference type="Pfam" id="PF09424">
    <property type="entry name" value="YqeY"/>
    <property type="match status" value="1"/>
</dbReference>
<evidence type="ECO:0000313" key="1">
    <source>
        <dbReference type="EMBL" id="CUS49652.1"/>
    </source>
</evidence>
<sequence>MKEAMRAKDRPRLEAVRLLRAAIQRREIDERIELDDDGVLSVIQKMIKQGHDAVELFEKGNRDDLVSKETEMLRVLEDYLPAQLGKPEIEALLDSAFAETGAASQRDMGKVMSWLKPKISGRADMGLVSSAVKQRLTS</sequence>
<reference evidence="1" key="1">
    <citation type="submission" date="2015-10" db="EMBL/GenBank/DDBJ databases">
        <authorList>
            <person name="Gilbert D.G."/>
        </authorList>
    </citation>
    <scope>NUCLEOTIDE SEQUENCE</scope>
</reference>
<dbReference type="InterPro" id="IPR003789">
    <property type="entry name" value="Asn/Gln_tRNA_amidoTrase-B-like"/>
</dbReference>
<dbReference type="GO" id="GO:0016884">
    <property type="term" value="F:carbon-nitrogen ligase activity, with glutamine as amido-N-donor"/>
    <property type="evidence" value="ECO:0007669"/>
    <property type="project" value="InterPro"/>
</dbReference>
<dbReference type="Gene3D" id="1.10.10.410">
    <property type="match status" value="1"/>
</dbReference>
<dbReference type="PANTHER" id="PTHR28055:SF1">
    <property type="entry name" value="ALTERED INHERITANCE OF MITOCHONDRIA PROTEIN 41, MITOCHONDRIAL"/>
    <property type="match status" value="1"/>
</dbReference>
<protein>
    <submittedName>
        <fullName evidence="1">Transamidase GatB domain protein</fullName>
    </submittedName>
</protein>
<dbReference type="AlphaFoldDB" id="A0A160TSL3"/>
<gene>
    <name evidence="1" type="ORF">MGWOODY_XGa1222</name>
</gene>